<name>A0A2K5AQX8_9ARCH</name>
<dbReference type="InterPro" id="IPR022487">
    <property type="entry name" value="Asp_DH_arc"/>
</dbReference>
<evidence type="ECO:0000256" key="2">
    <source>
        <dbReference type="ARBA" id="ARBA00022642"/>
    </source>
</evidence>
<dbReference type="SUPFAM" id="SSF55347">
    <property type="entry name" value="Glyceraldehyde-3-phosphate dehydrogenase-like, C-terminal domain"/>
    <property type="match status" value="1"/>
</dbReference>
<evidence type="ECO:0000259" key="8">
    <source>
        <dbReference type="Pfam" id="PF03447"/>
    </source>
</evidence>
<sequence>MESSKREKRKVGLIGCGAIGSEIAVAIDSSRVNAELVAVYDACRERAYTLVSRLNKRPMIADSIEALLASDTELIVEAASQQAVKDYARSIVEHGNDIMLMSVGALLDDTFYAELCSLLERHGRRLYLPTGAIAGIDAIRSVKHMLKEVTLTTTKHPRALTGAPFFKEHRVNLKGLKKARVIYNGYAREAVRLFPANVNVAAILSIAGIGADKTKVKIVADPRARRNIHEIHAKGEFGELYFKVSNVPSPSNPKTSYLAVLSAIECLSRACNGRVSIGT</sequence>
<feature type="binding site" evidence="6">
    <location>
        <position position="199"/>
    </location>
    <ligand>
        <name>NAD(+)</name>
        <dbReference type="ChEBI" id="CHEBI:57540"/>
    </ligand>
</feature>
<comment type="catalytic activity">
    <reaction evidence="6">
        <text>L-aspartate + NAD(+) + H2O = oxaloacetate + NH4(+) + NADH + H(+)</text>
        <dbReference type="Rhea" id="RHEA:11788"/>
        <dbReference type="ChEBI" id="CHEBI:15377"/>
        <dbReference type="ChEBI" id="CHEBI:15378"/>
        <dbReference type="ChEBI" id="CHEBI:16452"/>
        <dbReference type="ChEBI" id="CHEBI:28938"/>
        <dbReference type="ChEBI" id="CHEBI:29991"/>
        <dbReference type="ChEBI" id="CHEBI:57540"/>
        <dbReference type="ChEBI" id="CHEBI:57945"/>
        <dbReference type="EC" id="1.4.1.21"/>
    </reaction>
</comment>
<dbReference type="SUPFAM" id="SSF51735">
    <property type="entry name" value="NAD(P)-binding Rossmann-fold domains"/>
    <property type="match status" value="1"/>
</dbReference>
<feature type="domain" description="Aspartate/homoserine dehydrogenase NAD-binding" evidence="8">
    <location>
        <begin position="15"/>
        <end position="129"/>
    </location>
</feature>
<dbReference type="NCBIfam" id="NF009830">
    <property type="entry name" value="PRK13304.1"/>
    <property type="match status" value="1"/>
</dbReference>
<dbReference type="KEGG" id="ncv:NCAV_0858"/>
<accession>A0A2K5AQX8</accession>
<gene>
    <name evidence="6 9" type="primary">nadX</name>
    <name evidence="9" type="ORF">NCAV_0858</name>
</gene>
<evidence type="ECO:0000256" key="6">
    <source>
        <dbReference type="HAMAP-Rule" id="MF_01265"/>
    </source>
</evidence>
<dbReference type="PANTHER" id="PTHR31873:SF6">
    <property type="entry name" value="ASPARTATE DEHYDROGENASE DOMAIN-CONTAINING PROTEIN"/>
    <property type="match status" value="1"/>
</dbReference>
<evidence type="ECO:0000256" key="5">
    <source>
        <dbReference type="ARBA" id="ARBA00023027"/>
    </source>
</evidence>
<dbReference type="InterPro" id="IPR011182">
    <property type="entry name" value="L-Asp_DH"/>
</dbReference>
<dbReference type="AlphaFoldDB" id="A0A2K5AQX8"/>
<keyword evidence="4 6" id="KW-0560">Oxidoreductase</keyword>
<evidence type="ECO:0000256" key="1">
    <source>
        <dbReference type="ARBA" id="ARBA00008331"/>
    </source>
</evidence>
<evidence type="ECO:0000256" key="4">
    <source>
        <dbReference type="ARBA" id="ARBA00023002"/>
    </source>
</evidence>
<dbReference type="GO" id="GO:0033735">
    <property type="term" value="F:aspartate dehydrogenase [NAD(P)+] activity"/>
    <property type="evidence" value="ECO:0007669"/>
    <property type="project" value="UniProtKB-EC"/>
</dbReference>
<dbReference type="PANTHER" id="PTHR31873">
    <property type="entry name" value="L-ASPARTATE DEHYDROGENASE-RELATED"/>
    <property type="match status" value="1"/>
</dbReference>
<dbReference type="Gene3D" id="3.40.50.720">
    <property type="entry name" value="NAD(P)-binding Rossmann-like Domain"/>
    <property type="match status" value="1"/>
</dbReference>
<dbReference type="GeneID" id="41594916"/>
<dbReference type="Pfam" id="PF03447">
    <property type="entry name" value="NAD_binding_3"/>
    <property type="match status" value="1"/>
</dbReference>
<keyword evidence="3 6" id="KW-0521">NADP</keyword>
<feature type="binding site" evidence="6">
    <location>
        <position position="132"/>
    </location>
    <ligand>
        <name>NAD(+)</name>
        <dbReference type="ChEBI" id="CHEBI:57540"/>
    </ligand>
</feature>
<comment type="miscellaneous">
    <text evidence="6">The iminoaspartate product is unstable in aqueous solution and can decompose to oxaloacetate and ammonia.</text>
</comment>
<dbReference type="Gene3D" id="3.30.360.10">
    <property type="entry name" value="Dihydrodipicolinate Reductase, domain 2"/>
    <property type="match status" value="1"/>
</dbReference>
<keyword evidence="10" id="KW-1185">Reference proteome</keyword>
<dbReference type="InterPro" id="IPR036291">
    <property type="entry name" value="NAD(P)-bd_dom_sf"/>
</dbReference>
<evidence type="ECO:0000313" key="10">
    <source>
        <dbReference type="Proteomes" id="UP000236248"/>
    </source>
</evidence>
<dbReference type="NCBIfam" id="TIGR03855">
    <property type="entry name" value="NAD_NadX"/>
    <property type="match status" value="1"/>
</dbReference>
<keyword evidence="5 6" id="KW-0520">NAD</keyword>
<dbReference type="GO" id="GO:0050661">
    <property type="term" value="F:NADP binding"/>
    <property type="evidence" value="ECO:0007669"/>
    <property type="project" value="UniProtKB-UniRule"/>
</dbReference>
<dbReference type="InterPro" id="IPR020626">
    <property type="entry name" value="Asp_DH_prok"/>
</dbReference>
<comment type="pathway">
    <text evidence="6">Cofactor biosynthesis; NAD(+) biosynthesis; iminoaspartate from L-aspartate (dehydrogenase route): step 1/1.</text>
</comment>
<comment type="catalytic activity">
    <reaction evidence="6">
        <text>L-aspartate + NADP(+) + H2O = oxaloacetate + NH4(+) + NADPH + H(+)</text>
        <dbReference type="Rhea" id="RHEA:11784"/>
        <dbReference type="ChEBI" id="CHEBI:15377"/>
        <dbReference type="ChEBI" id="CHEBI:15378"/>
        <dbReference type="ChEBI" id="CHEBI:16452"/>
        <dbReference type="ChEBI" id="CHEBI:28938"/>
        <dbReference type="ChEBI" id="CHEBI:29991"/>
        <dbReference type="ChEBI" id="CHEBI:57783"/>
        <dbReference type="ChEBI" id="CHEBI:58349"/>
        <dbReference type="EC" id="1.4.1.21"/>
    </reaction>
</comment>
<proteinExistence type="inferred from homology"/>
<evidence type="ECO:0000256" key="3">
    <source>
        <dbReference type="ARBA" id="ARBA00022857"/>
    </source>
</evidence>
<dbReference type="GO" id="GO:0051287">
    <property type="term" value="F:NAD binding"/>
    <property type="evidence" value="ECO:0007669"/>
    <property type="project" value="UniProtKB-UniRule"/>
</dbReference>
<evidence type="ECO:0000313" key="9">
    <source>
        <dbReference type="EMBL" id="SPC34035.1"/>
    </source>
</evidence>
<dbReference type="HAMAP" id="MF_01265">
    <property type="entry name" value="NadX"/>
    <property type="match status" value="1"/>
</dbReference>
<dbReference type="PIRSF" id="PIRSF005227">
    <property type="entry name" value="Asp_dh_NAD_syn"/>
    <property type="match status" value="1"/>
</dbReference>
<feature type="active site" evidence="6">
    <location>
        <position position="229"/>
    </location>
</feature>
<reference evidence="10" key="1">
    <citation type="submission" date="2018-01" db="EMBL/GenBank/DDBJ databases">
        <authorList>
            <person name="Kerou L M."/>
        </authorList>
    </citation>
    <scope>NUCLEOTIDE SEQUENCE [LARGE SCALE GENOMIC DNA]</scope>
    <source>
        <strain evidence="10">SCU2</strain>
    </source>
</reference>
<dbReference type="RefSeq" id="WP_103287215.1">
    <property type="nucleotide sequence ID" value="NZ_LT981265.1"/>
</dbReference>
<dbReference type="NCBIfam" id="NF009828">
    <property type="entry name" value="PRK13303.1-3"/>
    <property type="match status" value="1"/>
</dbReference>
<evidence type="ECO:0000259" key="7">
    <source>
        <dbReference type="Pfam" id="PF01958"/>
    </source>
</evidence>
<dbReference type="GO" id="GO:0016639">
    <property type="term" value="F:oxidoreductase activity, acting on the CH-NH2 group of donors, NAD or NADP as acceptor"/>
    <property type="evidence" value="ECO:0007669"/>
    <property type="project" value="UniProtKB-UniRule"/>
</dbReference>
<dbReference type="EMBL" id="LT981265">
    <property type="protein sequence ID" value="SPC34035.1"/>
    <property type="molecule type" value="Genomic_DNA"/>
</dbReference>
<dbReference type="Pfam" id="PF01958">
    <property type="entry name" value="Asp_DH_C"/>
    <property type="match status" value="1"/>
</dbReference>
<keyword evidence="2 6" id="KW-0662">Pyridine nucleotide biosynthesis</keyword>
<protein>
    <recommendedName>
        <fullName evidence="6">L-aspartate dehydrogenase</fullName>
        <ecNumber evidence="6">1.4.1.21</ecNumber>
    </recommendedName>
</protein>
<dbReference type="Proteomes" id="UP000236248">
    <property type="component" value="Chromosome NCAV"/>
</dbReference>
<dbReference type="InterPro" id="IPR002811">
    <property type="entry name" value="Asp_DH"/>
</dbReference>
<dbReference type="UniPathway" id="UPA00253">
    <property type="reaction ID" value="UER00456"/>
</dbReference>
<comment type="similarity">
    <text evidence="1 6">Belongs to the L-aspartate dehydrogenase family.</text>
</comment>
<organism evidence="9 10">
    <name type="scientific">Candidatus Nitrosocaldus cavascurensis</name>
    <dbReference type="NCBI Taxonomy" id="2058097"/>
    <lineage>
        <taxon>Archaea</taxon>
        <taxon>Nitrososphaerota</taxon>
        <taxon>Nitrososphaeria</taxon>
        <taxon>Candidatus Nitrosocaldales</taxon>
        <taxon>Candidatus Nitrosocaldaceae</taxon>
        <taxon>Candidatus Nitrosocaldus</taxon>
    </lineage>
</organism>
<dbReference type="EC" id="1.4.1.21" evidence="6"/>
<dbReference type="NCBIfam" id="NF009829">
    <property type="entry name" value="PRK13303.1-4"/>
    <property type="match status" value="1"/>
</dbReference>
<dbReference type="InterPro" id="IPR005106">
    <property type="entry name" value="Asp/hSer_DH_NAD-bd"/>
</dbReference>
<comment type="function">
    <text evidence="6">Specifically catalyzes the NAD or NADP-dependent dehydrogenation of L-aspartate to iminoaspartate.</text>
</comment>
<feature type="domain" description="Aspartate dehydrogenase" evidence="7">
    <location>
        <begin position="177"/>
        <end position="264"/>
    </location>
</feature>
<dbReference type="GO" id="GO:0009435">
    <property type="term" value="P:NAD+ biosynthetic process"/>
    <property type="evidence" value="ECO:0007669"/>
    <property type="project" value="UniProtKB-UniRule"/>
</dbReference>